<dbReference type="Pfam" id="PF00171">
    <property type="entry name" value="Aldedh"/>
    <property type="match status" value="1"/>
</dbReference>
<feature type="active site" evidence="6">
    <location>
        <position position="212"/>
    </location>
</feature>
<name>A0A9D5CD72_9LILI</name>
<dbReference type="GO" id="GO:0005737">
    <property type="term" value="C:cytoplasm"/>
    <property type="evidence" value="ECO:0007669"/>
    <property type="project" value="TreeGrafter"/>
</dbReference>
<evidence type="ECO:0000313" key="9">
    <source>
        <dbReference type="Proteomes" id="UP001085076"/>
    </source>
</evidence>
<dbReference type="PIRSF" id="PIRSF036492">
    <property type="entry name" value="ALDH"/>
    <property type="match status" value="1"/>
</dbReference>
<dbReference type="SUPFAM" id="SSF53720">
    <property type="entry name" value="ALDH-like"/>
    <property type="match status" value="1"/>
</dbReference>
<gene>
    <name evidence="8" type="ORF">J5N97_019020</name>
</gene>
<comment type="caution">
    <text evidence="8">The sequence shown here is derived from an EMBL/GenBank/DDBJ whole genome shotgun (WGS) entry which is preliminary data.</text>
</comment>
<evidence type="ECO:0000256" key="4">
    <source>
        <dbReference type="ARBA" id="ARBA00049194"/>
    </source>
</evidence>
<evidence type="ECO:0000313" key="8">
    <source>
        <dbReference type="EMBL" id="KAJ0971061.1"/>
    </source>
</evidence>
<evidence type="ECO:0000256" key="6">
    <source>
        <dbReference type="PIRSR" id="PIRSR036492-1"/>
    </source>
</evidence>
<reference evidence="8" key="1">
    <citation type="submission" date="2021-03" db="EMBL/GenBank/DDBJ databases">
        <authorList>
            <person name="Li Z."/>
            <person name="Yang C."/>
        </authorList>
    </citation>
    <scope>NUCLEOTIDE SEQUENCE</scope>
    <source>
        <strain evidence="8">Dzin_1.0</strain>
        <tissue evidence="8">Leaf</tissue>
    </source>
</reference>
<evidence type="ECO:0000256" key="2">
    <source>
        <dbReference type="ARBA" id="ARBA00023002"/>
    </source>
</evidence>
<dbReference type="InterPro" id="IPR012394">
    <property type="entry name" value="Aldehyde_DH_NAD(P)"/>
</dbReference>
<protein>
    <recommendedName>
        <fullName evidence="5">Aldehyde dehydrogenase</fullName>
    </recommendedName>
</protein>
<dbReference type="GO" id="GO:0004029">
    <property type="term" value="F:aldehyde dehydrogenase (NAD+) activity"/>
    <property type="evidence" value="ECO:0007669"/>
    <property type="project" value="UniProtKB-EC"/>
</dbReference>
<dbReference type="GO" id="GO:0009737">
    <property type="term" value="P:response to abscisic acid"/>
    <property type="evidence" value="ECO:0007669"/>
    <property type="project" value="UniProtKB-ARBA"/>
</dbReference>
<reference evidence="8" key="2">
    <citation type="journal article" date="2022" name="Hortic Res">
        <title>The genome of Dioscorea zingiberensis sheds light on the biosynthesis, origin and evolution of the medicinally important diosgenin saponins.</title>
        <authorList>
            <person name="Li Y."/>
            <person name="Tan C."/>
            <person name="Li Z."/>
            <person name="Guo J."/>
            <person name="Li S."/>
            <person name="Chen X."/>
            <person name="Wang C."/>
            <person name="Dai X."/>
            <person name="Yang H."/>
            <person name="Song W."/>
            <person name="Hou L."/>
            <person name="Xu J."/>
            <person name="Tong Z."/>
            <person name="Xu A."/>
            <person name="Yuan X."/>
            <person name="Wang W."/>
            <person name="Yang Q."/>
            <person name="Chen L."/>
            <person name="Sun Z."/>
            <person name="Wang K."/>
            <person name="Pan B."/>
            <person name="Chen J."/>
            <person name="Bao Y."/>
            <person name="Liu F."/>
            <person name="Qi X."/>
            <person name="Gang D.R."/>
            <person name="Wen J."/>
            <person name="Li J."/>
        </authorList>
    </citation>
    <scope>NUCLEOTIDE SEQUENCE</scope>
    <source>
        <strain evidence="8">Dzin_1.0</strain>
    </source>
</reference>
<comment type="similarity">
    <text evidence="1 5">Belongs to the aldehyde dehydrogenase family.</text>
</comment>
<dbReference type="Gene3D" id="3.40.605.10">
    <property type="entry name" value="Aldehyde Dehydrogenase, Chain A, domain 1"/>
    <property type="match status" value="1"/>
</dbReference>
<feature type="domain" description="Aldehyde dehydrogenase" evidence="7">
    <location>
        <begin position="10"/>
        <end position="432"/>
    </location>
</feature>
<evidence type="ECO:0000256" key="1">
    <source>
        <dbReference type="ARBA" id="ARBA00009986"/>
    </source>
</evidence>
<feature type="active site" evidence="6">
    <location>
        <position position="250"/>
    </location>
</feature>
<sequence>MESVGLDLLVEELRDTFESGKTRDFSWRKAQLKSLLKLLEEKEEDIFMALYKDLGKHHCEVFRDEVGVLIKSVNYALDNLKTWMAAKKVYVPLAAIPSSAEMVPEPLGVVLLFSSWNFPIGLSLEPIIGAISAGNAVVLKPSEIAPASSEFLAKNIPLYLDNKAVKVIQGGKRVGEQLLELKWDKIFFTGSNRVARTIMSAAAKHLTPVALELGGKCPAIIDSLSGSRDRKVAIDRVVGGKWGPCCGQACIGIDYLLVEEKFAPVVIELLKATIKRFYTKREYISKIVNMQHFQRLSNLLKDPAVAESIVCGGSIDSETLFIEPTILVNPPLDSDIMTEEIFGPLLPIITLKKIDDCIRFLRGRPKPLAIYAFTNNEKFRKRLIEETSSGCIAFNDAVIQYACDTIAFGGVGQSGFGQYHGKFSFELFSHSKPVLRRSFLTEFSFRYPPWNERKLKFMRLLYRFDYFGLVLLILGLKR</sequence>
<dbReference type="FunFam" id="3.40.605.10:FF:000004">
    <property type="entry name" value="Aldehyde dehydrogenase"/>
    <property type="match status" value="1"/>
</dbReference>
<dbReference type="AlphaFoldDB" id="A0A9D5CD72"/>
<dbReference type="PANTHER" id="PTHR43570:SF17">
    <property type="entry name" value="ALDEHYDE DEHYDROGENASE FAMILY 3 MEMBER F1"/>
    <property type="match status" value="1"/>
</dbReference>
<dbReference type="InterPro" id="IPR016163">
    <property type="entry name" value="Ald_DH_C"/>
</dbReference>
<organism evidence="8 9">
    <name type="scientific">Dioscorea zingiberensis</name>
    <dbReference type="NCBI Taxonomy" id="325984"/>
    <lineage>
        <taxon>Eukaryota</taxon>
        <taxon>Viridiplantae</taxon>
        <taxon>Streptophyta</taxon>
        <taxon>Embryophyta</taxon>
        <taxon>Tracheophyta</taxon>
        <taxon>Spermatophyta</taxon>
        <taxon>Magnoliopsida</taxon>
        <taxon>Liliopsida</taxon>
        <taxon>Dioscoreales</taxon>
        <taxon>Dioscoreaceae</taxon>
        <taxon>Dioscorea</taxon>
    </lineage>
</organism>
<comment type="catalytic activity">
    <reaction evidence="4">
        <text>an aldehyde + NAD(+) + H2O = a carboxylate + NADH + 2 H(+)</text>
        <dbReference type="Rhea" id="RHEA:16185"/>
        <dbReference type="ChEBI" id="CHEBI:15377"/>
        <dbReference type="ChEBI" id="CHEBI:15378"/>
        <dbReference type="ChEBI" id="CHEBI:17478"/>
        <dbReference type="ChEBI" id="CHEBI:29067"/>
        <dbReference type="ChEBI" id="CHEBI:57540"/>
        <dbReference type="ChEBI" id="CHEBI:57945"/>
        <dbReference type="EC" id="1.2.1.3"/>
    </reaction>
</comment>
<dbReference type="OrthoDB" id="440325at2759"/>
<proteinExistence type="inferred from homology"/>
<keyword evidence="2 5" id="KW-0560">Oxidoreductase</keyword>
<accession>A0A9D5CD72</accession>
<dbReference type="GO" id="GO:0006081">
    <property type="term" value="P:aldehyde metabolic process"/>
    <property type="evidence" value="ECO:0007669"/>
    <property type="project" value="InterPro"/>
</dbReference>
<dbReference type="Proteomes" id="UP001085076">
    <property type="component" value="Miscellaneous, Linkage group lg05"/>
</dbReference>
<dbReference type="Gene3D" id="3.40.309.10">
    <property type="entry name" value="Aldehyde Dehydrogenase, Chain A, domain 2"/>
    <property type="match status" value="1"/>
</dbReference>
<evidence type="ECO:0000259" key="7">
    <source>
        <dbReference type="Pfam" id="PF00171"/>
    </source>
</evidence>
<dbReference type="FunFam" id="3.40.309.10:FF:000003">
    <property type="entry name" value="Aldehyde dehydrogenase"/>
    <property type="match status" value="1"/>
</dbReference>
<keyword evidence="9" id="KW-1185">Reference proteome</keyword>
<dbReference type="EMBL" id="JAGGNH010000005">
    <property type="protein sequence ID" value="KAJ0971061.1"/>
    <property type="molecule type" value="Genomic_DNA"/>
</dbReference>
<keyword evidence="3" id="KW-0520">NAD</keyword>
<dbReference type="InterPro" id="IPR015590">
    <property type="entry name" value="Aldehyde_DH_dom"/>
</dbReference>
<dbReference type="InterPro" id="IPR016162">
    <property type="entry name" value="Ald_DH_N"/>
</dbReference>
<evidence type="ECO:0000256" key="3">
    <source>
        <dbReference type="ARBA" id="ARBA00023027"/>
    </source>
</evidence>
<dbReference type="PANTHER" id="PTHR43570">
    <property type="entry name" value="ALDEHYDE DEHYDROGENASE"/>
    <property type="match status" value="1"/>
</dbReference>
<evidence type="ECO:0000256" key="5">
    <source>
        <dbReference type="PIRNR" id="PIRNR036492"/>
    </source>
</evidence>
<dbReference type="InterPro" id="IPR016161">
    <property type="entry name" value="Ald_DH/histidinol_DH"/>
</dbReference>